<feature type="compositionally biased region" description="Basic and acidic residues" evidence="1">
    <location>
        <begin position="26"/>
        <end position="37"/>
    </location>
</feature>
<feature type="compositionally biased region" description="Basic and acidic residues" evidence="1">
    <location>
        <begin position="289"/>
        <end position="298"/>
    </location>
</feature>
<feature type="compositionally biased region" description="Polar residues" evidence="1">
    <location>
        <begin position="300"/>
        <end position="311"/>
    </location>
</feature>
<proteinExistence type="predicted"/>
<evidence type="ECO:0000256" key="1">
    <source>
        <dbReference type="SAM" id="MobiDB-lite"/>
    </source>
</evidence>
<accession>A0A6J5P456</accession>
<feature type="compositionally biased region" description="Polar residues" evidence="1">
    <location>
        <begin position="86"/>
        <end position="95"/>
    </location>
</feature>
<reference evidence="2" key="1">
    <citation type="submission" date="2020-04" db="EMBL/GenBank/DDBJ databases">
        <authorList>
            <person name="Chiriac C."/>
            <person name="Salcher M."/>
            <person name="Ghai R."/>
            <person name="Kavagutti S V."/>
        </authorList>
    </citation>
    <scope>NUCLEOTIDE SEQUENCE</scope>
</reference>
<feature type="compositionally biased region" description="Pro residues" evidence="1">
    <location>
        <begin position="148"/>
        <end position="158"/>
    </location>
</feature>
<name>A0A6J5P456_9CAUD</name>
<feature type="compositionally biased region" description="Basic residues" evidence="1">
    <location>
        <begin position="373"/>
        <end position="386"/>
    </location>
</feature>
<feature type="region of interest" description="Disordered" evidence="1">
    <location>
        <begin position="1"/>
        <end position="161"/>
    </location>
</feature>
<evidence type="ECO:0000313" key="2">
    <source>
        <dbReference type="EMBL" id="CAB4162274.1"/>
    </source>
</evidence>
<feature type="compositionally biased region" description="Basic and acidic residues" evidence="1">
    <location>
        <begin position="1"/>
        <end position="11"/>
    </location>
</feature>
<feature type="compositionally biased region" description="Basic and acidic residues" evidence="1">
    <location>
        <begin position="241"/>
        <end position="260"/>
    </location>
</feature>
<organism evidence="2">
    <name type="scientific">uncultured Caudovirales phage</name>
    <dbReference type="NCBI Taxonomy" id="2100421"/>
    <lineage>
        <taxon>Viruses</taxon>
        <taxon>Duplodnaviria</taxon>
        <taxon>Heunggongvirae</taxon>
        <taxon>Uroviricota</taxon>
        <taxon>Caudoviricetes</taxon>
        <taxon>Peduoviridae</taxon>
        <taxon>Maltschvirus</taxon>
        <taxon>Maltschvirus maltsch</taxon>
    </lineage>
</organism>
<feature type="region of interest" description="Disordered" evidence="1">
    <location>
        <begin position="373"/>
        <end position="426"/>
    </location>
</feature>
<feature type="region of interest" description="Disordered" evidence="1">
    <location>
        <begin position="191"/>
        <end position="214"/>
    </location>
</feature>
<dbReference type="EMBL" id="LR796734">
    <property type="protein sequence ID" value="CAB4162274.1"/>
    <property type="molecule type" value="Genomic_DNA"/>
</dbReference>
<gene>
    <name evidence="2" type="ORF">UFOVP787_26</name>
</gene>
<feature type="compositionally biased region" description="Basic and acidic residues" evidence="1">
    <location>
        <begin position="453"/>
        <end position="471"/>
    </location>
</feature>
<feature type="compositionally biased region" description="Basic and acidic residues" evidence="1">
    <location>
        <begin position="387"/>
        <end position="403"/>
    </location>
</feature>
<feature type="compositionally biased region" description="Polar residues" evidence="1">
    <location>
        <begin position="38"/>
        <end position="47"/>
    </location>
</feature>
<feature type="region of interest" description="Disordered" evidence="1">
    <location>
        <begin position="452"/>
        <end position="471"/>
    </location>
</feature>
<feature type="region of interest" description="Disordered" evidence="1">
    <location>
        <begin position="241"/>
        <end position="325"/>
    </location>
</feature>
<protein>
    <submittedName>
        <fullName evidence="2">Uncharacterized protein</fullName>
    </submittedName>
</protein>
<sequence length="471" mass="52166">MSDKKTMKDLLEQVADNTPRVPTGVRRYDANKAREDLTGSNTPNQMAQKALRDQERTKSLSGQQRFRPAPLSNEPPLPSMARDQKTMPNMGTGSDMTKFLGSNVVKGTPATMRPTVGIQPKDMTFSSDRNVPLPPKRPADLNITRPTPAAPTPKPVVPAPDIHSKSKAMFQTSQDTGDSAASFFAADAQRQKELGKKTPNDFSSESGPIKGKKKMSENTLINAFLKLQSKNHSNIFEAAKKAKKDYDKDGKIESEKDEVWGSRMRAAKAAGKMEEATSSDPDFAAPRSDGTKKKEDIQYKPSTKTQPSSPVTAPMPPKRPKMDEEFDLFSEEELAYFEAVIANKDQKQKARGTGDVVDDASLTDEYIDEMAKRGRKPGVKVGSYKKKGMDDSERDEHQAETKRVAAQAKTTRSHFDDSGKEVVGLTHPTTKKTYNVGIRHVNDFHRAYQTAEKPADKERVEGDFIKKHMSS</sequence>